<evidence type="ECO:0008006" key="5">
    <source>
        <dbReference type="Google" id="ProtNLM"/>
    </source>
</evidence>
<organism evidence="3 4">
    <name type="scientific">Actinomadura miaoliensis</name>
    <dbReference type="NCBI Taxonomy" id="430685"/>
    <lineage>
        <taxon>Bacteria</taxon>
        <taxon>Bacillati</taxon>
        <taxon>Actinomycetota</taxon>
        <taxon>Actinomycetes</taxon>
        <taxon>Streptosporangiales</taxon>
        <taxon>Thermomonosporaceae</taxon>
        <taxon>Actinomadura</taxon>
    </lineage>
</organism>
<gene>
    <name evidence="3" type="ORF">GCM10022214_34430</name>
</gene>
<feature type="compositionally biased region" description="Pro residues" evidence="1">
    <location>
        <begin position="31"/>
        <end position="43"/>
    </location>
</feature>
<feature type="transmembrane region" description="Helical" evidence="2">
    <location>
        <begin position="102"/>
        <end position="123"/>
    </location>
</feature>
<keyword evidence="2" id="KW-1133">Transmembrane helix</keyword>
<dbReference type="RefSeq" id="WP_344947971.1">
    <property type="nucleotide sequence ID" value="NZ_BAAAZG010000019.1"/>
</dbReference>
<accession>A0ABP7VU82</accession>
<sequence>MSEQPGQGDGGTAPRQDTGRTPGDDTAPGGPAGPPPAGRPPTNGPEDRTGWRALWLGVGALALAWPLFPLALVLGVASLVVGVKAQRRARRHNVLAPGAGPGMVLGAVGLAMAVAAAAVSVLIGPEMNGYTKCMDTANTKIDEDACRDKYIPRIEEKLNLPKGSMSGTVLP</sequence>
<dbReference type="EMBL" id="BAAAZG010000019">
    <property type="protein sequence ID" value="GAA4074623.1"/>
    <property type="molecule type" value="Genomic_DNA"/>
</dbReference>
<protein>
    <recommendedName>
        <fullName evidence="5">DUF4190 domain-containing protein</fullName>
    </recommendedName>
</protein>
<reference evidence="4" key="1">
    <citation type="journal article" date="2019" name="Int. J. Syst. Evol. Microbiol.">
        <title>The Global Catalogue of Microorganisms (GCM) 10K type strain sequencing project: providing services to taxonomists for standard genome sequencing and annotation.</title>
        <authorList>
            <consortium name="The Broad Institute Genomics Platform"/>
            <consortium name="The Broad Institute Genome Sequencing Center for Infectious Disease"/>
            <person name="Wu L."/>
            <person name="Ma J."/>
        </authorList>
    </citation>
    <scope>NUCLEOTIDE SEQUENCE [LARGE SCALE GENOMIC DNA]</scope>
    <source>
        <strain evidence="4">JCM 16702</strain>
    </source>
</reference>
<evidence type="ECO:0000256" key="2">
    <source>
        <dbReference type="SAM" id="Phobius"/>
    </source>
</evidence>
<feature type="compositionally biased region" description="Low complexity" evidence="1">
    <location>
        <begin position="19"/>
        <end position="29"/>
    </location>
</feature>
<feature type="region of interest" description="Disordered" evidence="1">
    <location>
        <begin position="1"/>
        <end position="48"/>
    </location>
</feature>
<feature type="transmembrane region" description="Helical" evidence="2">
    <location>
        <begin position="53"/>
        <end position="81"/>
    </location>
</feature>
<evidence type="ECO:0000313" key="4">
    <source>
        <dbReference type="Proteomes" id="UP001500683"/>
    </source>
</evidence>
<proteinExistence type="predicted"/>
<evidence type="ECO:0000313" key="3">
    <source>
        <dbReference type="EMBL" id="GAA4074623.1"/>
    </source>
</evidence>
<name>A0ABP7VU82_9ACTN</name>
<evidence type="ECO:0000256" key="1">
    <source>
        <dbReference type="SAM" id="MobiDB-lite"/>
    </source>
</evidence>
<keyword evidence="2" id="KW-0472">Membrane</keyword>
<dbReference type="Proteomes" id="UP001500683">
    <property type="component" value="Unassembled WGS sequence"/>
</dbReference>
<comment type="caution">
    <text evidence="3">The sequence shown here is derived from an EMBL/GenBank/DDBJ whole genome shotgun (WGS) entry which is preliminary data.</text>
</comment>
<keyword evidence="2" id="KW-0812">Transmembrane</keyword>
<keyword evidence="4" id="KW-1185">Reference proteome</keyword>